<accession>X1F0I0</accession>
<proteinExistence type="predicted"/>
<gene>
    <name evidence="1" type="ORF">S03H2_07795</name>
</gene>
<protein>
    <submittedName>
        <fullName evidence="1">Uncharacterized protein</fullName>
    </submittedName>
</protein>
<feature type="non-terminal residue" evidence="1">
    <location>
        <position position="159"/>
    </location>
</feature>
<organism evidence="1">
    <name type="scientific">marine sediment metagenome</name>
    <dbReference type="NCBI Taxonomy" id="412755"/>
    <lineage>
        <taxon>unclassified sequences</taxon>
        <taxon>metagenomes</taxon>
        <taxon>ecological metagenomes</taxon>
    </lineage>
</organism>
<dbReference type="AlphaFoldDB" id="X1F0I0"/>
<sequence length="159" mass="18598">MDTSNLAYLDQRKWILYFEKINNKIPDFRIARKGRGYRTLSGRGYRTLSGRGYRTLSGRGYRTLSGRGYRTSTNLLPRIQYGVILSAAEIILQSYLENEDIDLDDFSESTKYKVLKTLEDFEFIELKTHSIKVFDKLIKYNEDTAIFSEMFKNSALEMN</sequence>
<comment type="caution">
    <text evidence="1">The sequence shown here is derived from an EMBL/GenBank/DDBJ whole genome shotgun (WGS) entry which is preliminary data.</text>
</comment>
<dbReference type="EMBL" id="BARU01003663">
    <property type="protein sequence ID" value="GAH26070.1"/>
    <property type="molecule type" value="Genomic_DNA"/>
</dbReference>
<name>X1F0I0_9ZZZZ</name>
<evidence type="ECO:0000313" key="1">
    <source>
        <dbReference type="EMBL" id="GAH26070.1"/>
    </source>
</evidence>
<reference evidence="1" key="1">
    <citation type="journal article" date="2014" name="Front. Microbiol.">
        <title>High frequency of phylogenetically diverse reductive dehalogenase-homologous genes in deep subseafloor sedimentary metagenomes.</title>
        <authorList>
            <person name="Kawai M."/>
            <person name="Futagami T."/>
            <person name="Toyoda A."/>
            <person name="Takaki Y."/>
            <person name="Nishi S."/>
            <person name="Hori S."/>
            <person name="Arai W."/>
            <person name="Tsubouchi T."/>
            <person name="Morono Y."/>
            <person name="Uchiyama I."/>
            <person name="Ito T."/>
            <person name="Fujiyama A."/>
            <person name="Inagaki F."/>
            <person name="Takami H."/>
        </authorList>
    </citation>
    <scope>NUCLEOTIDE SEQUENCE</scope>
    <source>
        <strain evidence="1">Expedition CK06-06</strain>
    </source>
</reference>